<dbReference type="KEGG" id="kyr:CVV65_06295"/>
<evidence type="ECO:0000313" key="1">
    <source>
        <dbReference type="EMBL" id="ATY84604.1"/>
    </source>
</evidence>
<dbReference type="RefSeq" id="WP_100667421.1">
    <property type="nucleotide sequence ID" value="NZ_CP024955.1"/>
</dbReference>
<reference evidence="2" key="1">
    <citation type="submission" date="2017-11" db="EMBL/GenBank/DDBJ databases">
        <title>Complete Genome Sequence of Kyrpidia sp. Strain EA-1, a thermophilic, hydrogen-oxidizing Bacterium, isolated from the Azores.</title>
        <authorList>
            <person name="Reiner J.E."/>
            <person name="Lapp C.J."/>
            <person name="Bunk B."/>
            <person name="Gescher J."/>
        </authorList>
    </citation>
    <scope>NUCLEOTIDE SEQUENCE [LARGE SCALE GENOMIC DNA]</scope>
    <source>
        <strain evidence="2">EA-1</strain>
    </source>
</reference>
<dbReference type="EMBL" id="CP024955">
    <property type="protein sequence ID" value="ATY84604.1"/>
    <property type="molecule type" value="Genomic_DNA"/>
</dbReference>
<dbReference type="InterPro" id="IPR046249">
    <property type="entry name" value="DUF6282"/>
</dbReference>
<dbReference type="InterPro" id="IPR032466">
    <property type="entry name" value="Metal_Hydrolase"/>
</dbReference>
<gene>
    <name evidence="1" type="ORF">CVV65_06295</name>
</gene>
<dbReference type="SUPFAM" id="SSF51556">
    <property type="entry name" value="Metallo-dependent hydrolases"/>
    <property type="match status" value="1"/>
</dbReference>
<dbReference type="AlphaFoldDB" id="A0A2K8N5J1"/>
<accession>A0A2K8N5J1</accession>
<dbReference type="Pfam" id="PF19799">
    <property type="entry name" value="DUF6282"/>
    <property type="match status" value="1"/>
</dbReference>
<proteinExistence type="predicted"/>
<protein>
    <recommendedName>
        <fullName evidence="3">Cytosolic protein</fullName>
    </recommendedName>
</protein>
<keyword evidence="2" id="KW-1185">Reference proteome</keyword>
<dbReference type="PIRSF" id="PIRSF021898">
    <property type="entry name" value="UCP021898"/>
    <property type="match status" value="1"/>
</dbReference>
<dbReference type="Proteomes" id="UP000231932">
    <property type="component" value="Chromosome"/>
</dbReference>
<sequence>MNIDRSFLQGFIDIHVHSAPSIFPRSVTDQELAEQVRDAGMRGFVLKAHEECTVSRAEILKRSFPELDIFGSLVLNVFVGGLNPYAVDLALKRGAKIIWMPTGSAKHHLGFYGGSDYSAQKSEVALRPLQGIEILDKQGRVIPVLYEILDMIAEAGAVAASGHLSPRETIAFVEAAQERGVEKILVAHPDLGVTQMPLDLQVDLARKGAYLEKSYLPLMPDWKTIDIEQMVDSIRRIGPERCVLQTDFGQVNHPSPPEGYRSFVSLLLKSGLPDRDIRRMGAQNPAELLNLPDKS</sequence>
<dbReference type="OrthoDB" id="9802809at2"/>
<evidence type="ECO:0008006" key="3">
    <source>
        <dbReference type="Google" id="ProtNLM"/>
    </source>
</evidence>
<dbReference type="InterPro" id="IPR016797">
    <property type="entry name" value="UCP021898"/>
</dbReference>
<name>A0A2K8N5J1_9BACL</name>
<organism evidence="1 2">
    <name type="scientific">Kyrpidia spormannii</name>
    <dbReference type="NCBI Taxonomy" id="2055160"/>
    <lineage>
        <taxon>Bacteria</taxon>
        <taxon>Bacillati</taxon>
        <taxon>Bacillota</taxon>
        <taxon>Bacilli</taxon>
        <taxon>Bacillales</taxon>
        <taxon>Alicyclobacillaceae</taxon>
        <taxon>Kyrpidia</taxon>
    </lineage>
</organism>
<evidence type="ECO:0000313" key="2">
    <source>
        <dbReference type="Proteomes" id="UP000231932"/>
    </source>
</evidence>
<dbReference type="Gene3D" id="3.20.20.140">
    <property type="entry name" value="Metal-dependent hydrolases"/>
    <property type="match status" value="1"/>
</dbReference>